<evidence type="ECO:0000313" key="4">
    <source>
        <dbReference type="RefSeq" id="XP_030765563.1"/>
    </source>
</evidence>
<feature type="region of interest" description="Disordered" evidence="1">
    <location>
        <begin position="532"/>
        <end position="636"/>
    </location>
</feature>
<keyword evidence="2" id="KW-1185">Reference proteome</keyword>
<evidence type="ECO:0000313" key="3">
    <source>
        <dbReference type="RefSeq" id="XP_030765562.1"/>
    </source>
</evidence>
<feature type="region of interest" description="Disordered" evidence="1">
    <location>
        <begin position="1"/>
        <end position="279"/>
    </location>
</feature>
<feature type="compositionally biased region" description="Basic and acidic residues" evidence="1">
    <location>
        <begin position="1"/>
        <end position="29"/>
    </location>
</feature>
<feature type="region of interest" description="Disordered" evidence="1">
    <location>
        <begin position="788"/>
        <end position="990"/>
    </location>
</feature>
<feature type="region of interest" description="Disordered" evidence="1">
    <location>
        <begin position="301"/>
        <end position="326"/>
    </location>
</feature>
<feature type="compositionally biased region" description="Polar residues" evidence="1">
    <location>
        <begin position="745"/>
        <end position="761"/>
    </location>
</feature>
<feature type="compositionally biased region" description="Low complexity" evidence="1">
    <location>
        <begin position="44"/>
        <end position="57"/>
    </location>
</feature>
<feature type="region of interest" description="Disordered" evidence="1">
    <location>
        <begin position="688"/>
        <end position="761"/>
    </location>
</feature>
<name>A0A6J2YNJ0_SITOR</name>
<feature type="compositionally biased region" description="Basic and acidic residues" evidence="1">
    <location>
        <begin position="909"/>
        <end position="928"/>
    </location>
</feature>
<feature type="compositionally biased region" description="Polar residues" evidence="1">
    <location>
        <begin position="259"/>
        <end position="271"/>
    </location>
</feature>
<proteinExistence type="predicted"/>
<protein>
    <submittedName>
        <fullName evidence="3 4">Nucleolar protein dao-5-like isoform X1</fullName>
    </submittedName>
</protein>
<feature type="compositionally biased region" description="Basic and acidic residues" evidence="1">
    <location>
        <begin position="435"/>
        <end position="444"/>
    </location>
</feature>
<feature type="compositionally biased region" description="Acidic residues" evidence="1">
    <location>
        <begin position="817"/>
        <end position="830"/>
    </location>
</feature>
<gene>
    <name evidence="3 4" type="primary">LOC115889648</name>
</gene>
<dbReference type="AlphaFoldDB" id="A0A6J2YNJ0"/>
<feature type="compositionally biased region" description="Basic and acidic residues" evidence="1">
    <location>
        <begin position="970"/>
        <end position="983"/>
    </location>
</feature>
<reference evidence="3 4" key="1">
    <citation type="submission" date="2025-04" db="UniProtKB">
        <authorList>
            <consortium name="RefSeq"/>
        </authorList>
    </citation>
    <scope>IDENTIFICATION</scope>
    <source>
        <tissue evidence="3 4">Gonads</tissue>
    </source>
</reference>
<dbReference type="RefSeq" id="XP_030765563.1">
    <property type="nucleotide sequence ID" value="XM_030909703.1"/>
</dbReference>
<dbReference type="RefSeq" id="XP_030765562.1">
    <property type="nucleotide sequence ID" value="XM_030909702.1"/>
</dbReference>
<dbReference type="KEGG" id="soy:115889648"/>
<dbReference type="Proteomes" id="UP000504635">
    <property type="component" value="Unplaced"/>
</dbReference>
<feature type="compositionally biased region" description="Low complexity" evidence="1">
    <location>
        <begin position="195"/>
        <end position="208"/>
    </location>
</feature>
<feature type="compositionally biased region" description="Polar residues" evidence="1">
    <location>
        <begin position="374"/>
        <end position="393"/>
    </location>
</feature>
<dbReference type="OrthoDB" id="28894at2759"/>
<evidence type="ECO:0000313" key="2">
    <source>
        <dbReference type="Proteomes" id="UP000504635"/>
    </source>
</evidence>
<organism evidence="2 4">
    <name type="scientific">Sitophilus oryzae</name>
    <name type="common">Rice weevil</name>
    <name type="synonym">Curculio oryzae</name>
    <dbReference type="NCBI Taxonomy" id="7048"/>
    <lineage>
        <taxon>Eukaryota</taxon>
        <taxon>Metazoa</taxon>
        <taxon>Ecdysozoa</taxon>
        <taxon>Arthropoda</taxon>
        <taxon>Hexapoda</taxon>
        <taxon>Insecta</taxon>
        <taxon>Pterygota</taxon>
        <taxon>Neoptera</taxon>
        <taxon>Endopterygota</taxon>
        <taxon>Coleoptera</taxon>
        <taxon>Polyphaga</taxon>
        <taxon>Cucujiformia</taxon>
        <taxon>Curculionidae</taxon>
        <taxon>Dryophthorinae</taxon>
        <taxon>Sitophilus</taxon>
    </lineage>
</organism>
<sequence length="990" mass="108310">MSSENHPHQREAARATRIARYKEERRRQLAEQFGRGVGEAGGPAAATGFRAGSSSSGSEGGPRPTRASSLRAQVVLRVAGSPKTEKSVSPLSDGTPKNKQERDKSSKRKSNLNRSLTCEEVPPSSFNEDQKTTRRRRRFFPQEVLDQSPRPPASTTSGDTPTTASPLTPSPNLPSPARFTALSSPTAAFSSATVTPTSPLTTPRLTTPRRSDLSVHMENARRAVTSPSTPDTHKYKPFAARKAQMASVSKDKSSPVSSLARTSSAKQSASHSDNETNKNIAKRMEELRAFTRETLARVERLANRTKEIPANATKRQSPARQVMDTTPSSILKRKPREEKETVIVVVNETPGPSHVCPVSILKRKVAQDEKTEPHSTPVTFSPSVVEPATTNRKQGILKKRRSLDESTVMRHRSCSPDVANKFSDSKSILKNQRRSSLEELRRTQSPEIHIQGILKRKPRPDDDDHSLNSPQSILKRRSGASSAGSNSSTPHVSITTAVILAAAGGAEMVLEPEASQESVKPILKKKSFSEDYSYSFSGDSSSDGPKPILKKKSSTDTDDGEDKPMRPILKLPRNSLEREILDTGQEGRYSRFSSQDSDDVKPILKSGSLRAESPRPRLSFCGDAATAPSTSSDVEASRFRTSRRSYTVCADFNVTSNAIGRSREDDRDLKKARPLSVLELIKTFEKNVGTGEGKSDGNGGAIPKKRSGDRYRTQPVTSNELEASRNLVNHTSPRHASQSEDHSPRPSQFSYHAHSTLSGSSRSLDAATFDFTSPLENESRLNSFLSSSFQTVGVSPESPVCHKTSSDSAFQSLGDGLELEEPPEETEESDMSLASQMRSLAEEAKKKRQERDQNISERRGILKQPHPSDASSPLPRRSQSFASARPALRRRDSPPAETTRLDSFPLESSRAESAFRKVKPSRTETATDKDDEGISCNDSGSDSETSEVKGRVQRNKGGALDDTSEGESSGGREVKSIFRHENSRLGLNFK</sequence>
<feature type="compositionally biased region" description="Gly residues" evidence="1">
    <location>
        <begin position="690"/>
        <end position="700"/>
    </location>
</feature>
<feature type="compositionally biased region" description="Polar residues" evidence="1">
    <location>
        <begin position="181"/>
        <end position="194"/>
    </location>
</feature>
<feature type="compositionally biased region" description="Low complexity" evidence="1">
    <location>
        <begin position="479"/>
        <end position="488"/>
    </location>
</feature>
<evidence type="ECO:0000256" key="1">
    <source>
        <dbReference type="SAM" id="MobiDB-lite"/>
    </source>
</evidence>
<accession>A0A6J2YNJ0</accession>
<feature type="region of interest" description="Disordered" evidence="1">
    <location>
        <begin position="367"/>
        <end position="490"/>
    </location>
</feature>
<feature type="compositionally biased region" description="Basic and acidic residues" evidence="1">
    <location>
        <begin position="209"/>
        <end position="221"/>
    </location>
</feature>
<feature type="compositionally biased region" description="Low complexity" evidence="1">
    <location>
        <begin position="532"/>
        <end position="544"/>
    </location>
</feature>
<dbReference type="GeneID" id="115889648"/>
<feature type="compositionally biased region" description="Polar residues" evidence="1">
    <location>
        <begin position="714"/>
        <end position="736"/>
    </location>
</feature>
<feature type="compositionally biased region" description="Basic and acidic residues" evidence="1">
    <location>
        <begin position="840"/>
        <end position="860"/>
    </location>
</feature>
<feature type="compositionally biased region" description="Polar residues" evidence="1">
    <location>
        <begin position="313"/>
        <end position="326"/>
    </location>
</feature>